<name>A0A9W6V6V9_9ACTN</name>
<organism evidence="1 2">
    <name type="scientific">Kitasatospora phosalacinea</name>
    <dbReference type="NCBI Taxonomy" id="2065"/>
    <lineage>
        <taxon>Bacteria</taxon>
        <taxon>Bacillati</taxon>
        <taxon>Actinomycetota</taxon>
        <taxon>Actinomycetes</taxon>
        <taxon>Kitasatosporales</taxon>
        <taxon>Streptomycetaceae</taxon>
        <taxon>Kitasatospora</taxon>
    </lineage>
</organism>
<reference evidence="1" key="1">
    <citation type="submission" date="2023-02" db="EMBL/GenBank/DDBJ databases">
        <title>Kitasatospora phosalacinea NBRC 14627.</title>
        <authorList>
            <person name="Ichikawa N."/>
            <person name="Sato H."/>
            <person name="Tonouchi N."/>
        </authorList>
    </citation>
    <scope>NUCLEOTIDE SEQUENCE</scope>
    <source>
        <strain evidence="1">NBRC 14627</strain>
    </source>
</reference>
<dbReference type="EMBL" id="BSSA01000037">
    <property type="protein sequence ID" value="GLW74642.1"/>
    <property type="molecule type" value="Genomic_DNA"/>
</dbReference>
<dbReference type="AlphaFoldDB" id="A0A9W6V6V9"/>
<evidence type="ECO:0000313" key="1">
    <source>
        <dbReference type="EMBL" id="GLW74642.1"/>
    </source>
</evidence>
<comment type="caution">
    <text evidence="1">The sequence shown here is derived from an EMBL/GenBank/DDBJ whole genome shotgun (WGS) entry which is preliminary data.</text>
</comment>
<evidence type="ECO:0000313" key="2">
    <source>
        <dbReference type="Proteomes" id="UP001165041"/>
    </source>
</evidence>
<sequence>MVVGEQGVFAGPGVYRGGEQGSPVVAYHVLASALRDRPGRVRMVLVAEDPRRKAESEQRIAAAARSRQLRSGRLDVRIGQGSCHPVLLEGLTRTDSMRRPMFVLLDGFGARRCRSTSCGGSPVPTTATR</sequence>
<gene>
    <name evidence="1" type="ORF">Kpho02_69400</name>
</gene>
<proteinExistence type="predicted"/>
<protein>
    <submittedName>
        <fullName evidence="1">Uncharacterized protein</fullName>
    </submittedName>
</protein>
<dbReference type="Proteomes" id="UP001165041">
    <property type="component" value="Unassembled WGS sequence"/>
</dbReference>
<accession>A0A9W6V6V9</accession>